<evidence type="ECO:0008006" key="4">
    <source>
        <dbReference type="Google" id="ProtNLM"/>
    </source>
</evidence>
<sequence>MRKLYSILVALILSVTLFAQAPSSFKYQTVVRNSSGQLITNTQVTIQIAILRGSISGDPVYIETFSPTTNDFGLVNLNIGSGIMILGNFETIDWGIDTYFIKVWFNSTEMGTSQLLSVPYALYANKAETLSENALTGNENAFIEWDKNILDDFDGKYSSLSNIPTFANIAITGDYNDLANKPLLSDSAWGSLPLGKAGQILTIDQFGKPLWVTLSGKPDATTLPVSNINGGLTTFNCNVNPNGLLTSVIFEYGIDTGYGKVILPTQNTIIGNSIIALSADIGNLAVGTTYHFRVKAINTFGTSYGEDMYFTPYYSLESIAIGQFYAGGVIFYIDETGQHGLVCASTNQSQGIQWYNGADILTDATDKLIGTGQQNTAKIIAIQGPGIYAASLCDQLELNGFNDWFMPSYDELKQMFLNRAIIGGFEMSSYRWWYWSSTEKGLTLANMWDFSRDNPDMNGEAYATKNGSGAGVRAIRTF</sequence>
<dbReference type="Proteomes" id="UP000176939">
    <property type="component" value="Unassembled WGS sequence"/>
</dbReference>
<proteinExistence type="predicted"/>
<protein>
    <recommendedName>
        <fullName evidence="4">Fibronectin type-III domain-containing protein</fullName>
    </recommendedName>
</protein>
<name>A0A1F7X291_9BACT</name>
<evidence type="ECO:0000313" key="2">
    <source>
        <dbReference type="EMBL" id="OGM08839.1"/>
    </source>
</evidence>
<gene>
    <name evidence="2" type="ORF">A2Z67_02420</name>
</gene>
<comment type="caution">
    <text evidence="2">The sequence shown here is derived from an EMBL/GenBank/DDBJ whole genome shotgun (WGS) entry which is preliminary data.</text>
</comment>
<reference evidence="2 3" key="1">
    <citation type="journal article" date="2016" name="Nat. Commun.">
        <title>Thousands of microbial genomes shed light on interconnected biogeochemical processes in an aquifer system.</title>
        <authorList>
            <person name="Anantharaman K."/>
            <person name="Brown C.T."/>
            <person name="Hug L.A."/>
            <person name="Sharon I."/>
            <person name="Castelle C.J."/>
            <person name="Probst A.J."/>
            <person name="Thomas B.C."/>
            <person name="Singh A."/>
            <person name="Wilkins M.J."/>
            <person name="Karaoz U."/>
            <person name="Brodie E.L."/>
            <person name="Williams K.H."/>
            <person name="Hubbard S.S."/>
            <person name="Banfield J.F."/>
        </authorList>
    </citation>
    <scope>NUCLEOTIDE SEQUENCE [LARGE SCALE GENOMIC DNA]</scope>
</reference>
<feature type="chain" id="PRO_5009533686" description="Fibronectin type-III domain-containing protein" evidence="1">
    <location>
        <begin position="22"/>
        <end position="478"/>
    </location>
</feature>
<organism evidence="2 3">
    <name type="scientific">Candidatus Woesebacteria bacterium RBG_13_36_22</name>
    <dbReference type="NCBI Taxonomy" id="1802478"/>
    <lineage>
        <taxon>Bacteria</taxon>
        <taxon>Candidatus Woeseibacteriota</taxon>
    </lineage>
</organism>
<evidence type="ECO:0000313" key="3">
    <source>
        <dbReference type="Proteomes" id="UP000176939"/>
    </source>
</evidence>
<accession>A0A1F7X291</accession>
<dbReference type="EMBL" id="MGFQ01000035">
    <property type="protein sequence ID" value="OGM08839.1"/>
    <property type="molecule type" value="Genomic_DNA"/>
</dbReference>
<dbReference type="AlphaFoldDB" id="A0A1F7X291"/>
<dbReference type="SUPFAM" id="SSF49265">
    <property type="entry name" value="Fibronectin type III"/>
    <property type="match status" value="1"/>
</dbReference>
<keyword evidence="1" id="KW-0732">Signal</keyword>
<dbReference type="InterPro" id="IPR036116">
    <property type="entry name" value="FN3_sf"/>
</dbReference>
<evidence type="ECO:0000256" key="1">
    <source>
        <dbReference type="SAM" id="SignalP"/>
    </source>
</evidence>
<feature type="signal peptide" evidence="1">
    <location>
        <begin position="1"/>
        <end position="21"/>
    </location>
</feature>